<evidence type="ECO:0000313" key="2">
    <source>
        <dbReference type="Proteomes" id="UP001148786"/>
    </source>
</evidence>
<reference evidence="1" key="1">
    <citation type="submission" date="2022-07" db="EMBL/GenBank/DDBJ databases">
        <title>Genome Sequence of Agrocybe chaxingu.</title>
        <authorList>
            <person name="Buettner E."/>
        </authorList>
    </citation>
    <scope>NUCLEOTIDE SEQUENCE</scope>
    <source>
        <strain evidence="1">MP-N11</strain>
    </source>
</reference>
<dbReference type="Proteomes" id="UP001148786">
    <property type="component" value="Unassembled WGS sequence"/>
</dbReference>
<dbReference type="EMBL" id="JANKHO010001060">
    <property type="protein sequence ID" value="KAJ3504042.1"/>
    <property type="molecule type" value="Genomic_DNA"/>
</dbReference>
<evidence type="ECO:0000313" key="1">
    <source>
        <dbReference type="EMBL" id="KAJ3504042.1"/>
    </source>
</evidence>
<dbReference type="AlphaFoldDB" id="A0A9W8JXY9"/>
<protein>
    <submittedName>
        <fullName evidence="1">Uncharacterized protein</fullName>
    </submittedName>
</protein>
<proteinExistence type="predicted"/>
<name>A0A9W8JXY9_9AGAR</name>
<gene>
    <name evidence="1" type="ORF">NLJ89_g8149</name>
</gene>
<keyword evidence="2" id="KW-1185">Reference proteome</keyword>
<accession>A0A9W8JXY9</accession>
<dbReference type="OrthoDB" id="3197409at2759"/>
<sequence>MANNGPAGGPLASWVATQLTALYETPAAASQDRRDIFAETFSSNASIIVNHRSVPVDVFKNELENANSAIKGATVGWNELVESPSDDSTGGIVAGFFVVTRSMKFRIRAGPAQRLSYNTFSAKVETDAQVLGQDSGEGHRQITELFITHVDKAAPIHLQAVTAGIYPSGSSTATQ</sequence>
<comment type="caution">
    <text evidence="1">The sequence shown here is derived from an EMBL/GenBank/DDBJ whole genome shotgun (WGS) entry which is preliminary data.</text>
</comment>
<organism evidence="1 2">
    <name type="scientific">Agrocybe chaxingu</name>
    <dbReference type="NCBI Taxonomy" id="84603"/>
    <lineage>
        <taxon>Eukaryota</taxon>
        <taxon>Fungi</taxon>
        <taxon>Dikarya</taxon>
        <taxon>Basidiomycota</taxon>
        <taxon>Agaricomycotina</taxon>
        <taxon>Agaricomycetes</taxon>
        <taxon>Agaricomycetidae</taxon>
        <taxon>Agaricales</taxon>
        <taxon>Agaricineae</taxon>
        <taxon>Strophariaceae</taxon>
        <taxon>Agrocybe</taxon>
    </lineage>
</organism>